<evidence type="ECO:0000313" key="3">
    <source>
        <dbReference type="Proteomes" id="UP000298313"/>
    </source>
</evidence>
<gene>
    <name evidence="2" type="ORF">E3T48_04570</name>
</gene>
<keyword evidence="1" id="KW-0812">Transmembrane</keyword>
<dbReference type="RefSeq" id="WP_134522648.1">
    <property type="nucleotide sequence ID" value="NZ_SOHH01000039.1"/>
</dbReference>
<dbReference type="Proteomes" id="UP000298313">
    <property type="component" value="Unassembled WGS sequence"/>
</dbReference>
<keyword evidence="3" id="KW-1185">Reference proteome</keyword>
<keyword evidence="1" id="KW-1133">Transmembrane helix</keyword>
<protein>
    <recommendedName>
        <fullName evidence="4">Fimbrial assembly protein</fullName>
    </recommendedName>
</protein>
<feature type="transmembrane region" description="Helical" evidence="1">
    <location>
        <begin position="38"/>
        <end position="58"/>
    </location>
</feature>
<keyword evidence="1" id="KW-0472">Membrane</keyword>
<dbReference type="EMBL" id="SOHH01000039">
    <property type="protein sequence ID" value="TFD80994.1"/>
    <property type="molecule type" value="Genomic_DNA"/>
</dbReference>
<organism evidence="2 3">
    <name type="scientific">Cryobacterium fucosi</name>
    <dbReference type="NCBI Taxonomy" id="1259157"/>
    <lineage>
        <taxon>Bacteria</taxon>
        <taxon>Bacillati</taxon>
        <taxon>Actinomycetota</taxon>
        <taxon>Actinomycetes</taxon>
        <taxon>Micrococcales</taxon>
        <taxon>Microbacteriaceae</taxon>
        <taxon>Cryobacterium</taxon>
    </lineage>
</organism>
<comment type="caution">
    <text evidence="2">The sequence shown here is derived from an EMBL/GenBank/DDBJ whole genome shotgun (WGS) entry which is preliminary data.</text>
</comment>
<reference evidence="2 3" key="1">
    <citation type="submission" date="2019-03" db="EMBL/GenBank/DDBJ databases">
        <title>Genomics of glacier-inhabiting Cryobacterium strains.</title>
        <authorList>
            <person name="Liu Q."/>
            <person name="Xin Y.-H."/>
        </authorList>
    </citation>
    <scope>NUCLEOTIDE SEQUENCE [LARGE SCALE GENOMIC DNA]</scope>
    <source>
        <strain evidence="2 3">Hh4</strain>
    </source>
</reference>
<evidence type="ECO:0008006" key="4">
    <source>
        <dbReference type="Google" id="ProtNLM"/>
    </source>
</evidence>
<accession>A0A4R9BEL2</accession>
<dbReference type="OrthoDB" id="5196233at2"/>
<evidence type="ECO:0000256" key="1">
    <source>
        <dbReference type="SAM" id="Phobius"/>
    </source>
</evidence>
<dbReference type="AlphaFoldDB" id="A0A4R9BEL2"/>
<sequence>MSRAAAADELVLGAEPRVDLLPPEVKAGKRVKATRRRLIAALIGVVVLVSAGVAAASWDAQNSRAELATAQARTTELLAHQAKYAEVNQVQDAVDTTVAARQFGASTEVDWKAYLSGVRAVLPADVSIDTVTVDSASPLLPFDQATAPLQAVRVATLTLSLTSPDLPSVPQWLESMKGLPGYTDATPGSITRSEIGAYKVDLTLHINDGAYSNRFAGTGGK</sequence>
<evidence type="ECO:0000313" key="2">
    <source>
        <dbReference type="EMBL" id="TFD80994.1"/>
    </source>
</evidence>
<proteinExistence type="predicted"/>
<name>A0A4R9BEL2_9MICO</name>